<accession>A3K266</accession>
<evidence type="ECO:0000256" key="3">
    <source>
        <dbReference type="ARBA" id="ARBA00007739"/>
    </source>
</evidence>
<name>A3K266_SAGS3</name>
<protein>
    <submittedName>
        <fullName evidence="18">Penicillin binding protein B</fullName>
    </submittedName>
</protein>
<comment type="catalytic activity">
    <reaction evidence="13">
        <text>Preferential cleavage: (Ac)2-L-Lys-D-Ala-|-D-Ala. Also transpeptidation of peptidyl-alanyl moieties that are N-acyl substituents of D-alanine.</text>
        <dbReference type="EC" id="3.4.16.4"/>
    </reaction>
</comment>
<dbReference type="GO" id="GO:0009002">
    <property type="term" value="F:serine-type D-Ala-D-Ala carboxypeptidase activity"/>
    <property type="evidence" value="ECO:0007669"/>
    <property type="project" value="UniProtKB-EC"/>
</dbReference>
<sequence>MTTEQTSRDRASTSRNAIRHHGKQLLGGAHRFASGAGRRLRRSGWKTRTALALGTVALLGAASVSVAVASLDDLDALEARRDRPLRLEDATGGPLFMRGESPTDYATIDRIPDTLENAVIAIEDQRFRDHGGLDYRSIGRAFWTNAAAGEIVQGGSTISQQLVKISYLEPERTYKRKLHEALLTRELESAHSKDEILEMYLNRIYLGSGAYGMPSAAQVYFGKRIEDLSLAESALLAASIQAPSVVNPRNDMDAARDRAQVVIRAMVSSGSIDENAANAALAELTVMAPSSGERPYGGWFADIAAREGASLAARFSGASALRTTLDPELQRLAERAVQDRMAGLPMEAALVALRPDGSVAALVGGKDYQVSQFNRATQAQRQPGSTFKTFVYLTALADGYRPGTKISDRPIDIDGYAPENFGGRFHGDVPMATSFAKSMNAAAVRLAMDVGIGNVVKTARLLGIDAELSETPSVALGASGVSLLELTAAYGAIATGRAPFETHFVSGITAGTDRTYYPLKWKIPETTGRTAELMNARADMAGLLRAVVTDGTGKAVADVPGAVGKTGTSQNFRDALFVGWNDALIVGVWVGNDDNSPMDEVTGGSLPAEIWSDFLTAAQGMDVRLPQVAEPPATSGSDETGAPAVAAAVRPVPRDTEDASRSELETVLGAALSRIEADGQVRGKDIDDLRRTMERELRTGDVSGLRDLMIRSLADTAGQTTAQQQCDVRACKRAYRSFREADCTFQPYGGGPREICTQ</sequence>
<evidence type="ECO:0000256" key="15">
    <source>
        <dbReference type="SAM" id="Phobius"/>
    </source>
</evidence>
<proteinExistence type="inferred from homology"/>
<comment type="similarity">
    <text evidence="3">In the N-terminal section; belongs to the glycosyltransferase 51 family.</text>
</comment>
<dbReference type="GO" id="GO:0009252">
    <property type="term" value="P:peptidoglycan biosynthetic process"/>
    <property type="evidence" value="ECO:0007669"/>
    <property type="project" value="UniProtKB-UniPathway"/>
</dbReference>
<feature type="transmembrane region" description="Helical" evidence="15">
    <location>
        <begin position="49"/>
        <end position="71"/>
    </location>
</feature>
<dbReference type="SUPFAM" id="SSF56601">
    <property type="entry name" value="beta-lactamase/transpeptidase-like"/>
    <property type="match status" value="1"/>
</dbReference>
<dbReference type="InterPro" id="IPR012338">
    <property type="entry name" value="Beta-lactam/transpept-like"/>
</dbReference>
<dbReference type="InterPro" id="IPR050396">
    <property type="entry name" value="Glycosyltr_51/Transpeptidase"/>
</dbReference>
<evidence type="ECO:0000256" key="8">
    <source>
        <dbReference type="ARBA" id="ARBA00022801"/>
    </source>
</evidence>
<dbReference type="Pfam" id="PF00912">
    <property type="entry name" value="Transgly"/>
    <property type="match status" value="1"/>
</dbReference>
<dbReference type="FunFam" id="1.10.3810.10:FF:000001">
    <property type="entry name" value="Penicillin-binding protein 1A"/>
    <property type="match status" value="1"/>
</dbReference>
<evidence type="ECO:0000256" key="4">
    <source>
        <dbReference type="ARBA" id="ARBA00022645"/>
    </source>
</evidence>
<comment type="catalytic activity">
    <reaction evidence="14">
        <text>[GlcNAc-(1-&gt;4)-Mur2Ac(oyl-L-Ala-gamma-D-Glu-L-Lys-D-Ala-D-Ala)](n)-di-trans,octa-cis-undecaprenyl diphosphate + beta-D-GlcNAc-(1-&gt;4)-Mur2Ac(oyl-L-Ala-gamma-D-Glu-L-Lys-D-Ala-D-Ala)-di-trans,octa-cis-undecaprenyl diphosphate = [GlcNAc-(1-&gt;4)-Mur2Ac(oyl-L-Ala-gamma-D-Glu-L-Lys-D-Ala-D-Ala)](n+1)-di-trans,octa-cis-undecaprenyl diphosphate + di-trans,octa-cis-undecaprenyl diphosphate + H(+)</text>
        <dbReference type="Rhea" id="RHEA:23708"/>
        <dbReference type="Rhea" id="RHEA-COMP:9602"/>
        <dbReference type="Rhea" id="RHEA-COMP:9603"/>
        <dbReference type="ChEBI" id="CHEBI:15378"/>
        <dbReference type="ChEBI" id="CHEBI:58405"/>
        <dbReference type="ChEBI" id="CHEBI:60033"/>
        <dbReference type="ChEBI" id="CHEBI:78435"/>
        <dbReference type="EC" id="2.4.99.28"/>
    </reaction>
</comment>
<dbReference type="EMBL" id="AAYA01000004">
    <property type="protein sequence ID" value="EBA09012.1"/>
    <property type="molecule type" value="Genomic_DNA"/>
</dbReference>
<keyword evidence="15" id="KW-0472">Membrane</keyword>
<dbReference type="SUPFAM" id="SSF53955">
    <property type="entry name" value="Lysozyme-like"/>
    <property type="match status" value="1"/>
</dbReference>
<keyword evidence="6" id="KW-0328">Glycosyltransferase</keyword>
<feature type="domain" description="Penicillin-binding protein transpeptidase" evidence="16">
    <location>
        <begin position="352"/>
        <end position="583"/>
    </location>
</feature>
<keyword evidence="11" id="KW-0511">Multifunctional enzyme</keyword>
<dbReference type="PANTHER" id="PTHR32282:SF33">
    <property type="entry name" value="PEPTIDOGLYCAN GLYCOSYLTRANSFERASE"/>
    <property type="match status" value="1"/>
</dbReference>
<dbReference type="GO" id="GO:0030288">
    <property type="term" value="C:outer membrane-bounded periplasmic space"/>
    <property type="evidence" value="ECO:0007669"/>
    <property type="project" value="TreeGrafter"/>
</dbReference>
<evidence type="ECO:0000313" key="18">
    <source>
        <dbReference type="EMBL" id="EBA09012.1"/>
    </source>
</evidence>
<dbReference type="Gene3D" id="3.40.710.10">
    <property type="entry name" value="DD-peptidase/beta-lactamase superfamily"/>
    <property type="match status" value="1"/>
</dbReference>
<keyword evidence="15" id="KW-0812">Transmembrane</keyword>
<dbReference type="GO" id="GO:0008360">
    <property type="term" value="P:regulation of cell shape"/>
    <property type="evidence" value="ECO:0007669"/>
    <property type="project" value="UniProtKB-KW"/>
</dbReference>
<dbReference type="InterPro" id="IPR036950">
    <property type="entry name" value="PBP_transglycosylase"/>
</dbReference>
<evidence type="ECO:0000256" key="6">
    <source>
        <dbReference type="ARBA" id="ARBA00022676"/>
    </source>
</evidence>
<organism evidence="18 19">
    <name type="scientific">Sagittula stellata (strain ATCC 700073 / DSM 11524 / E-37)</name>
    <dbReference type="NCBI Taxonomy" id="388399"/>
    <lineage>
        <taxon>Bacteria</taxon>
        <taxon>Pseudomonadati</taxon>
        <taxon>Pseudomonadota</taxon>
        <taxon>Alphaproteobacteria</taxon>
        <taxon>Rhodobacterales</taxon>
        <taxon>Roseobacteraceae</taxon>
        <taxon>Sagittula</taxon>
    </lineage>
</organism>
<keyword evidence="9" id="KW-0133">Cell shape</keyword>
<comment type="caution">
    <text evidence="18">The sequence shown here is derived from an EMBL/GenBank/DDBJ whole genome shotgun (WGS) entry which is preliminary data.</text>
</comment>
<dbReference type="InterPro" id="IPR001460">
    <property type="entry name" value="PCN-bd_Tpept"/>
</dbReference>
<evidence type="ECO:0000256" key="2">
    <source>
        <dbReference type="ARBA" id="ARBA00007090"/>
    </source>
</evidence>
<keyword evidence="15" id="KW-1133">Transmembrane helix</keyword>
<dbReference type="PANTHER" id="PTHR32282">
    <property type="entry name" value="BINDING PROTEIN TRANSPEPTIDASE, PUTATIVE-RELATED"/>
    <property type="match status" value="1"/>
</dbReference>
<dbReference type="GO" id="GO:0071555">
    <property type="term" value="P:cell wall organization"/>
    <property type="evidence" value="ECO:0007669"/>
    <property type="project" value="UniProtKB-KW"/>
</dbReference>
<dbReference type="UniPathway" id="UPA00219"/>
<evidence type="ECO:0000313" key="19">
    <source>
        <dbReference type="Proteomes" id="UP000005713"/>
    </source>
</evidence>
<keyword evidence="7" id="KW-0808">Transferase</keyword>
<keyword evidence="12" id="KW-0961">Cell wall biogenesis/degradation</keyword>
<evidence type="ECO:0000256" key="11">
    <source>
        <dbReference type="ARBA" id="ARBA00023268"/>
    </source>
</evidence>
<dbReference type="eggNOG" id="COG0744">
    <property type="taxonomic scope" value="Bacteria"/>
</dbReference>
<dbReference type="InterPro" id="IPR001264">
    <property type="entry name" value="Glyco_trans_51"/>
</dbReference>
<dbReference type="Gene3D" id="1.10.3810.10">
    <property type="entry name" value="Biosynthetic peptidoglycan transglycosylase-like"/>
    <property type="match status" value="1"/>
</dbReference>
<dbReference type="AlphaFoldDB" id="A3K266"/>
<evidence type="ECO:0000256" key="10">
    <source>
        <dbReference type="ARBA" id="ARBA00022984"/>
    </source>
</evidence>
<evidence type="ECO:0000256" key="1">
    <source>
        <dbReference type="ARBA" id="ARBA00004752"/>
    </source>
</evidence>
<dbReference type="GO" id="GO:0006508">
    <property type="term" value="P:proteolysis"/>
    <property type="evidence" value="ECO:0007669"/>
    <property type="project" value="UniProtKB-KW"/>
</dbReference>
<gene>
    <name evidence="18" type="ORF">SSE37_05180</name>
</gene>
<evidence type="ECO:0000259" key="16">
    <source>
        <dbReference type="Pfam" id="PF00905"/>
    </source>
</evidence>
<evidence type="ECO:0000256" key="12">
    <source>
        <dbReference type="ARBA" id="ARBA00023316"/>
    </source>
</evidence>
<keyword evidence="10" id="KW-0573">Peptidoglycan synthesis</keyword>
<keyword evidence="8" id="KW-0378">Hydrolase</keyword>
<evidence type="ECO:0000256" key="14">
    <source>
        <dbReference type="ARBA" id="ARBA00049902"/>
    </source>
</evidence>
<evidence type="ECO:0000256" key="5">
    <source>
        <dbReference type="ARBA" id="ARBA00022670"/>
    </source>
</evidence>
<dbReference type="GO" id="GO:0008955">
    <property type="term" value="F:peptidoglycan glycosyltransferase activity"/>
    <property type="evidence" value="ECO:0007669"/>
    <property type="project" value="UniProtKB-EC"/>
</dbReference>
<evidence type="ECO:0000256" key="13">
    <source>
        <dbReference type="ARBA" id="ARBA00034000"/>
    </source>
</evidence>
<evidence type="ECO:0000256" key="7">
    <source>
        <dbReference type="ARBA" id="ARBA00022679"/>
    </source>
</evidence>
<keyword evidence="19" id="KW-1185">Reference proteome</keyword>
<dbReference type="GO" id="GO:0008658">
    <property type="term" value="F:penicillin binding"/>
    <property type="evidence" value="ECO:0007669"/>
    <property type="project" value="InterPro"/>
</dbReference>
<dbReference type="Proteomes" id="UP000005713">
    <property type="component" value="Unassembled WGS sequence"/>
</dbReference>
<comment type="similarity">
    <text evidence="2">In the C-terminal section; belongs to the transpeptidase family.</text>
</comment>
<dbReference type="RefSeq" id="WP_005858019.1">
    <property type="nucleotide sequence ID" value="NZ_AAYA01000004.1"/>
</dbReference>
<feature type="domain" description="Glycosyl transferase family 51" evidence="17">
    <location>
        <begin position="103"/>
        <end position="266"/>
    </location>
</feature>
<keyword evidence="5" id="KW-0645">Protease</keyword>
<dbReference type="InterPro" id="IPR023346">
    <property type="entry name" value="Lysozyme-like_dom_sf"/>
</dbReference>
<evidence type="ECO:0000259" key="17">
    <source>
        <dbReference type="Pfam" id="PF00912"/>
    </source>
</evidence>
<evidence type="ECO:0000256" key="9">
    <source>
        <dbReference type="ARBA" id="ARBA00022960"/>
    </source>
</evidence>
<dbReference type="Pfam" id="PF00905">
    <property type="entry name" value="Transpeptidase"/>
    <property type="match status" value="1"/>
</dbReference>
<dbReference type="OrthoDB" id="9766909at2"/>
<reference evidence="18 19" key="1">
    <citation type="submission" date="2006-06" db="EMBL/GenBank/DDBJ databases">
        <authorList>
            <person name="Moran M.A."/>
            <person name="Ferriera S."/>
            <person name="Johnson J."/>
            <person name="Kravitz S."/>
            <person name="Beeson K."/>
            <person name="Sutton G."/>
            <person name="Rogers Y.-H."/>
            <person name="Friedman R."/>
            <person name="Frazier M."/>
            <person name="Venter J.C."/>
        </authorList>
    </citation>
    <scope>NUCLEOTIDE SEQUENCE [LARGE SCALE GENOMIC DNA]</scope>
    <source>
        <strain evidence="18 19">E-37</strain>
    </source>
</reference>
<comment type="pathway">
    <text evidence="1">Cell wall biogenesis; peptidoglycan biosynthesis.</text>
</comment>
<keyword evidence="4" id="KW-0121">Carboxypeptidase</keyword>